<organism evidence="7 8">
    <name type="scientific">Clostridium aestuarii</name>
    <dbReference type="NCBI Taxonomy" id="338193"/>
    <lineage>
        <taxon>Bacteria</taxon>
        <taxon>Bacillati</taxon>
        <taxon>Bacillota</taxon>
        <taxon>Clostridia</taxon>
        <taxon>Eubacteriales</taxon>
        <taxon>Clostridiaceae</taxon>
        <taxon>Clostridium</taxon>
    </lineage>
</organism>
<dbReference type="PROSITE" id="PS50111">
    <property type="entry name" value="CHEMOTAXIS_TRANSDUC_2"/>
    <property type="match status" value="1"/>
</dbReference>
<feature type="transmembrane region" description="Helical" evidence="4">
    <location>
        <begin position="191"/>
        <end position="210"/>
    </location>
</feature>
<comment type="similarity">
    <text evidence="2">Belongs to the methyl-accepting chemotaxis (MCP) protein family.</text>
</comment>
<dbReference type="InterPro" id="IPR003660">
    <property type="entry name" value="HAMP_dom"/>
</dbReference>
<evidence type="ECO:0000256" key="2">
    <source>
        <dbReference type="ARBA" id="ARBA00029447"/>
    </source>
</evidence>
<dbReference type="CDD" id="cd06225">
    <property type="entry name" value="HAMP"/>
    <property type="match status" value="1"/>
</dbReference>
<dbReference type="Pfam" id="PF00015">
    <property type="entry name" value="MCPsignal"/>
    <property type="match status" value="1"/>
</dbReference>
<dbReference type="RefSeq" id="WP_268039144.1">
    <property type="nucleotide sequence ID" value="NZ_JAPQER010000001.1"/>
</dbReference>
<dbReference type="PANTHER" id="PTHR32089:SF112">
    <property type="entry name" value="LYSOZYME-LIKE PROTEIN-RELATED"/>
    <property type="match status" value="1"/>
</dbReference>
<dbReference type="PROSITE" id="PS50885">
    <property type="entry name" value="HAMP"/>
    <property type="match status" value="1"/>
</dbReference>
<keyword evidence="8" id="KW-1185">Reference proteome</keyword>
<reference evidence="7" key="1">
    <citation type="submission" date="2022-12" db="EMBL/GenBank/DDBJ databases">
        <authorList>
            <person name="Wang J."/>
        </authorList>
    </citation>
    <scope>NUCLEOTIDE SEQUENCE</scope>
    <source>
        <strain evidence="7">HY-45-18</strain>
    </source>
</reference>
<keyword evidence="4" id="KW-0472">Membrane</keyword>
<comment type="caution">
    <text evidence="7">The sequence shown here is derived from an EMBL/GenBank/DDBJ whole genome shotgun (WGS) entry which is preliminary data.</text>
</comment>
<dbReference type="InterPro" id="IPR004089">
    <property type="entry name" value="MCPsignal_dom"/>
</dbReference>
<evidence type="ECO:0000256" key="1">
    <source>
        <dbReference type="ARBA" id="ARBA00023224"/>
    </source>
</evidence>
<dbReference type="InterPro" id="IPR024478">
    <property type="entry name" value="HlyB_4HB_MCP"/>
</dbReference>
<proteinExistence type="inferred from homology"/>
<feature type="transmembrane region" description="Helical" evidence="4">
    <location>
        <begin position="13"/>
        <end position="32"/>
    </location>
</feature>
<dbReference type="Gene3D" id="1.10.287.950">
    <property type="entry name" value="Methyl-accepting chemotaxis protein"/>
    <property type="match status" value="3"/>
</dbReference>
<evidence type="ECO:0000259" key="5">
    <source>
        <dbReference type="PROSITE" id="PS50111"/>
    </source>
</evidence>
<feature type="domain" description="HAMP" evidence="6">
    <location>
        <begin position="212"/>
        <end position="264"/>
    </location>
</feature>
<dbReference type="SUPFAM" id="SSF58104">
    <property type="entry name" value="Methyl-accepting chemotaxis protein (MCP) signaling domain"/>
    <property type="match status" value="3"/>
</dbReference>
<evidence type="ECO:0000313" key="7">
    <source>
        <dbReference type="EMBL" id="MCY6482874.1"/>
    </source>
</evidence>
<dbReference type="PANTHER" id="PTHR32089">
    <property type="entry name" value="METHYL-ACCEPTING CHEMOTAXIS PROTEIN MCPB"/>
    <property type="match status" value="1"/>
</dbReference>
<evidence type="ECO:0000256" key="4">
    <source>
        <dbReference type="SAM" id="Phobius"/>
    </source>
</evidence>
<dbReference type="Pfam" id="PF12729">
    <property type="entry name" value="4HB_MCP_1"/>
    <property type="match status" value="1"/>
</dbReference>
<feature type="domain" description="Methyl-accepting transducer" evidence="5">
    <location>
        <begin position="325"/>
        <end position="582"/>
    </location>
</feature>
<name>A0ABT4CV75_9CLOT</name>
<protein>
    <submittedName>
        <fullName evidence="7">Methyl-accepting chemotaxis protein</fullName>
    </submittedName>
</protein>
<accession>A0ABT4CV75</accession>
<dbReference type="SMART" id="SM00283">
    <property type="entry name" value="MA"/>
    <property type="match status" value="1"/>
</dbReference>
<keyword evidence="4" id="KW-0812">Transmembrane</keyword>
<dbReference type="SMART" id="SM00304">
    <property type="entry name" value="HAMP"/>
    <property type="match status" value="1"/>
</dbReference>
<dbReference type="Pfam" id="PF00672">
    <property type="entry name" value="HAMP"/>
    <property type="match status" value="1"/>
</dbReference>
<gene>
    <name evidence="7" type="ORF">OW763_00710</name>
</gene>
<evidence type="ECO:0000256" key="3">
    <source>
        <dbReference type="PROSITE-ProRule" id="PRU00284"/>
    </source>
</evidence>
<keyword evidence="4" id="KW-1133">Transmembrane helix</keyword>
<evidence type="ECO:0000313" key="8">
    <source>
        <dbReference type="Proteomes" id="UP001078443"/>
    </source>
</evidence>
<dbReference type="EMBL" id="JAPQER010000001">
    <property type="protein sequence ID" value="MCY6482874.1"/>
    <property type="molecule type" value="Genomic_DNA"/>
</dbReference>
<evidence type="ECO:0000259" key="6">
    <source>
        <dbReference type="PROSITE" id="PS50885"/>
    </source>
</evidence>
<keyword evidence="1 3" id="KW-0807">Transducer</keyword>
<sequence>MKKFKDLKIGQKLGIAFTTTILITFVIGFLGIKNLSDLSKINSENYENNTIALNKTGEIAEQFQGVRVYLRDIILEKDIQVKNKYVTEIANGFDIIEDNLNHIKFSGESAKKIEETKEAIKIYKSYTDRLIQLVYDDKNQEALELLMETPQYDQAYNDMKDFIYEAIEMKTNDSKNSNELILNKENNAMKIIVLLLGLGIVLVGVIGKYATTSITKAVMHMENLMKKAEEGDLTVKAEMFSYDEIGRLSIAFNSFVSKLKKFTENVQEKSEKLNQISRVLLSTAEDLSGKSKATNYKTTSVMASIEEITASIEGSANASAEISNNISMIVSAAEEFSVNIRNIASSSAQTSSEIDKVSDLVEGMSESTRGILDFSEEIYKFVGSIATSTKEINISINEISKNGERALNITEDAQEKIEQTTNSIIKLNNLSKNIGKIIDIINDIADQTNMLALNAAIEAAGAGEAGKGFAVVANEVKELAKQTTGATEEISDQIKEIQLDTNEAVKAMKIINDVMNEMVTSINIVSSAVTEQSSNTQLISDSSSEASEKIRMINNEIKNVNEKSEKILTSISEAGKGVAEVARSVSEISMTSNEIVKNTEEVSLKTDEVARSSREMTVGANEISRNIEKISSDTEQNLEIATSASELSKELDEMGKELNHFVSEYKIK</sequence>
<dbReference type="Proteomes" id="UP001078443">
    <property type="component" value="Unassembled WGS sequence"/>
</dbReference>